<accession>A0ABR2ZTJ3</accession>
<dbReference type="EMBL" id="JBBXMP010000062">
    <property type="protein sequence ID" value="KAL0064474.1"/>
    <property type="molecule type" value="Genomic_DNA"/>
</dbReference>
<protein>
    <recommendedName>
        <fullName evidence="3">Ribosomal protein L23</fullName>
    </recommendedName>
</protein>
<comment type="caution">
    <text evidence="1">The sequence shown here is derived from an EMBL/GenBank/DDBJ whole genome shotgun (WGS) entry which is preliminary data.</text>
</comment>
<reference evidence="1 2" key="1">
    <citation type="submission" date="2024-05" db="EMBL/GenBank/DDBJ databases">
        <title>A draft genome resource for the thread blight pathogen Marasmius tenuissimus strain MS-2.</title>
        <authorList>
            <person name="Yulfo-Soto G.E."/>
            <person name="Baruah I.K."/>
            <person name="Amoako-Attah I."/>
            <person name="Bukari Y."/>
            <person name="Meinhardt L.W."/>
            <person name="Bailey B.A."/>
            <person name="Cohen S.P."/>
        </authorList>
    </citation>
    <scope>NUCLEOTIDE SEQUENCE [LARGE SCALE GENOMIC DNA]</scope>
    <source>
        <strain evidence="1 2">MS-2</strain>
    </source>
</reference>
<keyword evidence="2" id="KW-1185">Reference proteome</keyword>
<organism evidence="1 2">
    <name type="scientific">Marasmius tenuissimus</name>
    <dbReference type="NCBI Taxonomy" id="585030"/>
    <lineage>
        <taxon>Eukaryota</taxon>
        <taxon>Fungi</taxon>
        <taxon>Dikarya</taxon>
        <taxon>Basidiomycota</taxon>
        <taxon>Agaricomycotina</taxon>
        <taxon>Agaricomycetes</taxon>
        <taxon>Agaricomycetidae</taxon>
        <taxon>Agaricales</taxon>
        <taxon>Marasmiineae</taxon>
        <taxon>Marasmiaceae</taxon>
        <taxon>Marasmius</taxon>
    </lineage>
</organism>
<dbReference type="Proteomes" id="UP001437256">
    <property type="component" value="Unassembled WGS sequence"/>
</dbReference>
<gene>
    <name evidence="1" type="ORF">AAF712_008638</name>
</gene>
<evidence type="ECO:0008006" key="3">
    <source>
        <dbReference type="Google" id="ProtNLM"/>
    </source>
</evidence>
<evidence type="ECO:0000313" key="2">
    <source>
        <dbReference type="Proteomes" id="UP001437256"/>
    </source>
</evidence>
<sequence>MPLDVARLRLPQKLIQYYEEQSLNAIVHHTSDSKRNNVKAKRVIQYEANFRKGD</sequence>
<proteinExistence type="predicted"/>
<evidence type="ECO:0000313" key="1">
    <source>
        <dbReference type="EMBL" id="KAL0064474.1"/>
    </source>
</evidence>
<name>A0ABR2ZTJ3_9AGAR</name>